<keyword evidence="2" id="KW-1185">Reference proteome</keyword>
<reference evidence="1 2" key="1">
    <citation type="submission" date="2017-04" db="EMBL/GenBank/DDBJ databases">
        <title>The whole genome sequencing and assembly of Halobacillus mangrovi strain.</title>
        <authorList>
            <person name="Lee S.-J."/>
            <person name="Park M.-K."/>
            <person name="Kim J.-Y."/>
            <person name="Lee Y.-J."/>
            <person name="Yi H."/>
            <person name="Bahn Y.-S."/>
            <person name="Kim J.F."/>
            <person name="Lee D.-W."/>
        </authorList>
    </citation>
    <scope>NUCLEOTIDE SEQUENCE [LARGE SCALE GENOMIC DNA]</scope>
    <source>
        <strain evidence="1 2">KTB 131</strain>
    </source>
</reference>
<dbReference type="RefSeq" id="WP_085027894.1">
    <property type="nucleotide sequence ID" value="NZ_CP020772.1"/>
</dbReference>
<dbReference type="KEGG" id="hmn:HM131_03260"/>
<protein>
    <recommendedName>
        <fullName evidence="3">DUF429 domain-containing protein</fullName>
    </recommendedName>
</protein>
<evidence type="ECO:0000313" key="2">
    <source>
        <dbReference type="Proteomes" id="UP000192527"/>
    </source>
</evidence>
<evidence type="ECO:0008006" key="3">
    <source>
        <dbReference type="Google" id="ProtNLM"/>
    </source>
</evidence>
<dbReference type="Pfam" id="PF04250">
    <property type="entry name" value="DUF429"/>
    <property type="match status" value="1"/>
</dbReference>
<dbReference type="EMBL" id="CP020772">
    <property type="protein sequence ID" value="ARI75904.1"/>
    <property type="molecule type" value="Genomic_DNA"/>
</dbReference>
<dbReference type="AlphaFoldDB" id="A0A1W5ZRI3"/>
<evidence type="ECO:0000313" key="1">
    <source>
        <dbReference type="EMBL" id="ARI75904.1"/>
    </source>
</evidence>
<proteinExistence type="predicted"/>
<dbReference type="OrthoDB" id="5783260at2"/>
<organism evidence="1 2">
    <name type="scientific">Halobacillus mangrovi</name>
    <dbReference type="NCBI Taxonomy" id="402384"/>
    <lineage>
        <taxon>Bacteria</taxon>
        <taxon>Bacillati</taxon>
        <taxon>Bacillota</taxon>
        <taxon>Bacilli</taxon>
        <taxon>Bacillales</taxon>
        <taxon>Bacillaceae</taxon>
        <taxon>Halobacillus</taxon>
    </lineage>
</organism>
<sequence length="219" mass="24495">MKIIGIDLSGPSNHKDTVMAILKENKQLLNLEYLQEGASDEEIFNIIRKEIEKSPVYIGIDAPLSYQDGGGDRPHDRSLRAYAKSLGMKSGSIMPPTLTRMVYLTMRGIHLAHMLRTNFGKQVSIVEVHPGVTLASRLPEEKRTIAFNYKKEKSSRVQVIEWLTSQMLSDSATAIHESSTHTIDAVLAGVAAWHTASKQKTPTWYKEAEPPHHPFPFSC</sequence>
<dbReference type="InterPro" id="IPR007362">
    <property type="entry name" value="DUF429"/>
</dbReference>
<gene>
    <name evidence="1" type="ORF">HM131_03260</name>
</gene>
<name>A0A1W5ZRI3_9BACI</name>
<dbReference type="Proteomes" id="UP000192527">
    <property type="component" value="Chromosome"/>
</dbReference>
<accession>A0A1W5ZRI3</accession>